<dbReference type="RefSeq" id="XP_013357861.1">
    <property type="nucleotide sequence ID" value="XM_013502407.1"/>
</dbReference>
<protein>
    <submittedName>
        <fullName evidence="1">Uncharacterized protein</fullName>
    </submittedName>
</protein>
<accession>U6KBG5</accession>
<name>U6KBG5_9EIME</name>
<dbReference type="Proteomes" id="UP000030744">
    <property type="component" value="Unassembled WGS sequence"/>
</dbReference>
<evidence type="ECO:0000313" key="1">
    <source>
        <dbReference type="EMBL" id="CDJ35299.1"/>
    </source>
</evidence>
<proteinExistence type="predicted"/>
<reference evidence="1" key="2">
    <citation type="submission" date="2013-10" db="EMBL/GenBank/DDBJ databases">
        <authorList>
            <person name="Aslett M."/>
        </authorList>
    </citation>
    <scope>NUCLEOTIDE SEQUENCE [LARGE SCALE GENOMIC DNA]</scope>
    <source>
        <strain evidence="1">Houghton</strain>
    </source>
</reference>
<dbReference type="VEuPathDB" id="ToxoDB:EMH_0072130"/>
<reference evidence="1" key="1">
    <citation type="submission" date="2013-10" db="EMBL/GenBank/DDBJ databases">
        <title>Genomic analysis of the causative agents of coccidiosis in chickens.</title>
        <authorList>
            <person name="Reid A.J."/>
            <person name="Blake D."/>
            <person name="Billington K."/>
            <person name="Browne H."/>
            <person name="Dunn M."/>
            <person name="Hung S."/>
            <person name="Kawahara F."/>
            <person name="Miranda-Saavedra D."/>
            <person name="Mourier T."/>
            <person name="Nagra H."/>
            <person name="Otto T.D."/>
            <person name="Rawlings N."/>
            <person name="Sanchez A."/>
            <person name="Sanders M."/>
            <person name="Subramaniam C."/>
            <person name="Tay Y."/>
            <person name="Dear P."/>
            <person name="Doerig C."/>
            <person name="Gruber A."/>
            <person name="Parkinson J."/>
            <person name="Shirley M."/>
            <person name="Wan K.L."/>
            <person name="Berriman M."/>
            <person name="Tomley F."/>
            <person name="Pain A."/>
        </authorList>
    </citation>
    <scope>NUCLEOTIDE SEQUENCE [LARGE SCALE GENOMIC DNA]</scope>
    <source>
        <strain evidence="1">Houghton</strain>
    </source>
</reference>
<dbReference type="GeneID" id="25381718"/>
<dbReference type="AlphaFoldDB" id="U6KBG5"/>
<sequence length="132" mass="14020">MATRIGGRASGCSVWEGVGARFGSLWGLCDAKWAGWLGVTMRAREAAKSGRKNGLREPETECVCSAKVVVAHYNEAFDDAVSVAIHSLALQAPYVNCIDGRASGRADASIQGLMFAFARVHGSRGTKRFLAS</sequence>
<keyword evidence="2" id="KW-1185">Reference proteome</keyword>
<evidence type="ECO:0000313" key="2">
    <source>
        <dbReference type="Proteomes" id="UP000030744"/>
    </source>
</evidence>
<dbReference type="EMBL" id="HG688130">
    <property type="protein sequence ID" value="CDJ35299.1"/>
    <property type="molecule type" value="Genomic_DNA"/>
</dbReference>
<organism evidence="1 2">
    <name type="scientific">Eimeria mitis</name>
    <dbReference type="NCBI Taxonomy" id="44415"/>
    <lineage>
        <taxon>Eukaryota</taxon>
        <taxon>Sar</taxon>
        <taxon>Alveolata</taxon>
        <taxon>Apicomplexa</taxon>
        <taxon>Conoidasida</taxon>
        <taxon>Coccidia</taxon>
        <taxon>Eucoccidiorida</taxon>
        <taxon>Eimeriorina</taxon>
        <taxon>Eimeriidae</taxon>
        <taxon>Eimeria</taxon>
    </lineage>
</organism>
<gene>
    <name evidence="1" type="ORF">EMH_0072130</name>
</gene>